<dbReference type="PANTHER" id="PTHR36174:SF1">
    <property type="entry name" value="LIPID II:GLYCINE GLYCYLTRANSFERASE"/>
    <property type="match status" value="1"/>
</dbReference>
<evidence type="ECO:0000256" key="6">
    <source>
        <dbReference type="ARBA" id="ARBA00023316"/>
    </source>
</evidence>
<keyword evidence="5" id="KW-0012">Acyltransferase</keyword>
<evidence type="ECO:0000256" key="2">
    <source>
        <dbReference type="ARBA" id="ARBA00022679"/>
    </source>
</evidence>
<dbReference type="PANTHER" id="PTHR36174">
    <property type="entry name" value="LIPID II:GLYCINE GLYCYLTRANSFERASE"/>
    <property type="match status" value="1"/>
</dbReference>
<keyword evidence="4" id="KW-0573">Peptidoglycan synthesis</keyword>
<dbReference type="Pfam" id="PF02388">
    <property type="entry name" value="FemAB"/>
    <property type="match status" value="1"/>
</dbReference>
<evidence type="ECO:0000256" key="3">
    <source>
        <dbReference type="ARBA" id="ARBA00022960"/>
    </source>
</evidence>
<accession>A0A0G0IMB5</accession>
<dbReference type="GO" id="GO:0016755">
    <property type="term" value="F:aminoacyltransferase activity"/>
    <property type="evidence" value="ECO:0007669"/>
    <property type="project" value="InterPro"/>
</dbReference>
<dbReference type="AlphaFoldDB" id="A0A0G0IMB5"/>
<sequence>MNNYQDLRQTNNYSQYMQDLGWRVDEYKGVHIYFKKILFWRFVKIQRPQVEIVKLLNCYIVKKYRYSTVYVEPGSNKQHNDLLKLGFKKYNSPFLPSKTVQIDLRRSEEQLLKEMHYKTRYNCKKATSDKMQATRSDSIDKFAEFWQRCAGQRGMFLSQKKEIRAIYNAFSKDAVIHYVHINNEWLSAILRISTSNVSYYMYAASTKDGKKLFAPTIITWEAIKAAKKEGKKVFDFEGIYDERFPLISWKGFTRFKKGFGGIEVEYPGTLREIIL</sequence>
<keyword evidence="3" id="KW-0133">Cell shape</keyword>
<evidence type="ECO:0000256" key="1">
    <source>
        <dbReference type="ARBA" id="ARBA00009943"/>
    </source>
</evidence>
<dbReference type="Proteomes" id="UP000034096">
    <property type="component" value="Unassembled WGS sequence"/>
</dbReference>
<dbReference type="PROSITE" id="PS51191">
    <property type="entry name" value="FEMABX"/>
    <property type="match status" value="1"/>
</dbReference>
<reference evidence="7 8" key="1">
    <citation type="journal article" date="2015" name="Nature">
        <title>rRNA introns, odd ribosomes, and small enigmatic genomes across a large radiation of phyla.</title>
        <authorList>
            <person name="Brown C.T."/>
            <person name="Hug L.A."/>
            <person name="Thomas B.C."/>
            <person name="Sharon I."/>
            <person name="Castelle C.J."/>
            <person name="Singh A."/>
            <person name="Wilkins M.J."/>
            <person name="Williams K.H."/>
            <person name="Banfield J.F."/>
        </authorList>
    </citation>
    <scope>NUCLEOTIDE SEQUENCE [LARGE SCALE GENOMIC DNA]</scope>
</reference>
<evidence type="ECO:0000313" key="7">
    <source>
        <dbReference type="EMBL" id="KKQ56468.1"/>
    </source>
</evidence>
<proteinExistence type="inferred from homology"/>
<keyword evidence="2" id="KW-0808">Transferase</keyword>
<name>A0A0G0IMB5_9BACT</name>
<evidence type="ECO:0000313" key="8">
    <source>
        <dbReference type="Proteomes" id="UP000034096"/>
    </source>
</evidence>
<dbReference type="GO" id="GO:0071555">
    <property type="term" value="P:cell wall organization"/>
    <property type="evidence" value="ECO:0007669"/>
    <property type="project" value="UniProtKB-KW"/>
</dbReference>
<dbReference type="SUPFAM" id="SSF55729">
    <property type="entry name" value="Acyl-CoA N-acyltransferases (Nat)"/>
    <property type="match status" value="1"/>
</dbReference>
<keyword evidence="6" id="KW-0961">Cell wall biogenesis/degradation</keyword>
<dbReference type="STRING" id="1618583.US75_C0006G0025"/>
<evidence type="ECO:0000256" key="4">
    <source>
        <dbReference type="ARBA" id="ARBA00022984"/>
    </source>
</evidence>
<dbReference type="Gene3D" id="3.40.630.30">
    <property type="match status" value="1"/>
</dbReference>
<dbReference type="EMBL" id="LBUE01000006">
    <property type="protein sequence ID" value="KKQ56468.1"/>
    <property type="molecule type" value="Genomic_DNA"/>
</dbReference>
<dbReference type="InterPro" id="IPR050644">
    <property type="entry name" value="PG_Glycine_Bridge_Synth"/>
</dbReference>
<gene>
    <name evidence="7" type="ORF">US75_C0006G0025</name>
</gene>
<evidence type="ECO:0000256" key="5">
    <source>
        <dbReference type="ARBA" id="ARBA00023315"/>
    </source>
</evidence>
<organism evidence="7 8">
    <name type="scientific">Candidatus Woesebacteria bacterium GW2011_GWC1_38_13</name>
    <dbReference type="NCBI Taxonomy" id="1618583"/>
    <lineage>
        <taxon>Bacteria</taxon>
        <taxon>Candidatus Woeseibacteriota</taxon>
    </lineage>
</organism>
<comment type="similarity">
    <text evidence="1">Belongs to the FemABX family.</text>
</comment>
<comment type="caution">
    <text evidence="7">The sequence shown here is derived from an EMBL/GenBank/DDBJ whole genome shotgun (WGS) entry which is preliminary data.</text>
</comment>
<dbReference type="GO" id="GO:0008360">
    <property type="term" value="P:regulation of cell shape"/>
    <property type="evidence" value="ECO:0007669"/>
    <property type="project" value="UniProtKB-KW"/>
</dbReference>
<dbReference type="GO" id="GO:0009252">
    <property type="term" value="P:peptidoglycan biosynthetic process"/>
    <property type="evidence" value="ECO:0007669"/>
    <property type="project" value="UniProtKB-KW"/>
</dbReference>
<protein>
    <submittedName>
        <fullName evidence="7">Methicillin resistance protein</fullName>
    </submittedName>
</protein>
<dbReference type="InterPro" id="IPR016181">
    <property type="entry name" value="Acyl_CoA_acyltransferase"/>
</dbReference>
<dbReference type="InterPro" id="IPR003447">
    <property type="entry name" value="FEMABX"/>
</dbReference>